<organism evidence="1">
    <name type="scientific">Guillardia theta (strain CCMP2712)</name>
    <name type="common">Cryptophyte</name>
    <dbReference type="NCBI Taxonomy" id="905079"/>
    <lineage>
        <taxon>Eukaryota</taxon>
        <taxon>Cryptophyceae</taxon>
        <taxon>Pyrenomonadales</taxon>
        <taxon>Geminigeraceae</taxon>
        <taxon>Guillardia</taxon>
    </lineage>
</organism>
<protein>
    <submittedName>
        <fullName evidence="1 2">Uncharacterized protein</fullName>
    </submittedName>
</protein>
<dbReference type="AlphaFoldDB" id="L1JXE5"/>
<sequence length="286" mass="33398">MGCMLYEDAMDELSSNPTVDMSSGATRNQNHWFYQEEPVMNHYLKKMYEQLSAPLPQRHLPSLYPPGHRHLIQKDWKSNLIINIICNSIPCLKRNRVALLPEKSFVHPYASVLVNILHWRLLGLYPNTAKRPSFKQRVRCASELRQVMTSPLSSRARFLYSNLNLLKLAMMDYVWYACNHFLVTESDVIYNVQGMQTFFDICPNVADAFRQETLQKEGWTWERLDEVASMRVDRCVRTCKFRSGRNAPSKDNVIVKWKRINEDMDHRDARSTPCPATSRRCSARCC</sequence>
<dbReference type="RefSeq" id="XP_005839850.1">
    <property type="nucleotide sequence ID" value="XM_005839793.1"/>
</dbReference>
<evidence type="ECO:0000313" key="3">
    <source>
        <dbReference type="Proteomes" id="UP000011087"/>
    </source>
</evidence>
<keyword evidence="3" id="KW-1185">Reference proteome</keyword>
<reference evidence="3" key="2">
    <citation type="submission" date="2012-11" db="EMBL/GenBank/DDBJ databases">
        <authorList>
            <person name="Kuo A."/>
            <person name="Curtis B.A."/>
            <person name="Tanifuji G."/>
            <person name="Burki F."/>
            <person name="Gruber A."/>
            <person name="Irimia M."/>
            <person name="Maruyama S."/>
            <person name="Arias M.C."/>
            <person name="Ball S.G."/>
            <person name="Gile G.H."/>
            <person name="Hirakawa Y."/>
            <person name="Hopkins J.F."/>
            <person name="Rensing S.A."/>
            <person name="Schmutz J."/>
            <person name="Symeonidi A."/>
            <person name="Elias M."/>
            <person name="Eveleigh R.J."/>
            <person name="Herman E.K."/>
            <person name="Klute M.J."/>
            <person name="Nakayama T."/>
            <person name="Obornik M."/>
            <person name="Reyes-Prieto A."/>
            <person name="Armbrust E.V."/>
            <person name="Aves S.J."/>
            <person name="Beiko R.G."/>
            <person name="Coutinho P."/>
            <person name="Dacks J.B."/>
            <person name="Durnford D.G."/>
            <person name="Fast N.M."/>
            <person name="Green B.R."/>
            <person name="Grisdale C."/>
            <person name="Hempe F."/>
            <person name="Henrissat B."/>
            <person name="Hoppner M.P."/>
            <person name="Ishida K.-I."/>
            <person name="Kim E."/>
            <person name="Koreny L."/>
            <person name="Kroth P.G."/>
            <person name="Liu Y."/>
            <person name="Malik S.-B."/>
            <person name="Maier U.G."/>
            <person name="McRose D."/>
            <person name="Mock T."/>
            <person name="Neilson J.A."/>
            <person name="Onodera N.T."/>
            <person name="Poole A.M."/>
            <person name="Pritham E.J."/>
            <person name="Richards T.A."/>
            <person name="Rocap G."/>
            <person name="Roy S.W."/>
            <person name="Sarai C."/>
            <person name="Schaack S."/>
            <person name="Shirato S."/>
            <person name="Slamovits C.H."/>
            <person name="Spencer D.F."/>
            <person name="Suzuki S."/>
            <person name="Worden A.Z."/>
            <person name="Zauner S."/>
            <person name="Barry K."/>
            <person name="Bell C."/>
            <person name="Bharti A.K."/>
            <person name="Crow J.A."/>
            <person name="Grimwood J."/>
            <person name="Kramer R."/>
            <person name="Lindquist E."/>
            <person name="Lucas S."/>
            <person name="Salamov A."/>
            <person name="McFadden G.I."/>
            <person name="Lane C.E."/>
            <person name="Keeling P.J."/>
            <person name="Gray M.W."/>
            <person name="Grigoriev I.V."/>
            <person name="Archibald J.M."/>
        </authorList>
    </citation>
    <scope>NUCLEOTIDE SEQUENCE</scope>
    <source>
        <strain evidence="3">CCMP2712</strain>
    </source>
</reference>
<evidence type="ECO:0000313" key="2">
    <source>
        <dbReference type="EnsemblProtists" id="EKX52870"/>
    </source>
</evidence>
<reference evidence="1 3" key="1">
    <citation type="journal article" date="2012" name="Nature">
        <title>Algal genomes reveal evolutionary mosaicism and the fate of nucleomorphs.</title>
        <authorList>
            <consortium name="DOE Joint Genome Institute"/>
            <person name="Curtis B.A."/>
            <person name="Tanifuji G."/>
            <person name="Burki F."/>
            <person name="Gruber A."/>
            <person name="Irimia M."/>
            <person name="Maruyama S."/>
            <person name="Arias M.C."/>
            <person name="Ball S.G."/>
            <person name="Gile G.H."/>
            <person name="Hirakawa Y."/>
            <person name="Hopkins J.F."/>
            <person name="Kuo A."/>
            <person name="Rensing S.A."/>
            <person name="Schmutz J."/>
            <person name="Symeonidi A."/>
            <person name="Elias M."/>
            <person name="Eveleigh R.J."/>
            <person name="Herman E.K."/>
            <person name="Klute M.J."/>
            <person name="Nakayama T."/>
            <person name="Obornik M."/>
            <person name="Reyes-Prieto A."/>
            <person name="Armbrust E.V."/>
            <person name="Aves S.J."/>
            <person name="Beiko R.G."/>
            <person name="Coutinho P."/>
            <person name="Dacks J.B."/>
            <person name="Durnford D.G."/>
            <person name="Fast N.M."/>
            <person name="Green B.R."/>
            <person name="Grisdale C.J."/>
            <person name="Hempel F."/>
            <person name="Henrissat B."/>
            <person name="Hoppner M.P."/>
            <person name="Ishida K."/>
            <person name="Kim E."/>
            <person name="Koreny L."/>
            <person name="Kroth P.G."/>
            <person name="Liu Y."/>
            <person name="Malik S.B."/>
            <person name="Maier U.G."/>
            <person name="McRose D."/>
            <person name="Mock T."/>
            <person name="Neilson J.A."/>
            <person name="Onodera N.T."/>
            <person name="Poole A.M."/>
            <person name="Pritham E.J."/>
            <person name="Richards T.A."/>
            <person name="Rocap G."/>
            <person name="Roy S.W."/>
            <person name="Sarai C."/>
            <person name="Schaack S."/>
            <person name="Shirato S."/>
            <person name="Slamovits C.H."/>
            <person name="Spencer D.F."/>
            <person name="Suzuki S."/>
            <person name="Worden A.Z."/>
            <person name="Zauner S."/>
            <person name="Barry K."/>
            <person name="Bell C."/>
            <person name="Bharti A.K."/>
            <person name="Crow J.A."/>
            <person name="Grimwood J."/>
            <person name="Kramer R."/>
            <person name="Lindquist E."/>
            <person name="Lucas S."/>
            <person name="Salamov A."/>
            <person name="McFadden G.I."/>
            <person name="Lane C.E."/>
            <person name="Keeling P.J."/>
            <person name="Gray M.W."/>
            <person name="Grigoriev I.V."/>
            <person name="Archibald J.M."/>
        </authorList>
    </citation>
    <scope>NUCLEOTIDE SEQUENCE</scope>
    <source>
        <strain evidence="1 3">CCMP2712</strain>
    </source>
</reference>
<proteinExistence type="predicted"/>
<dbReference type="GeneID" id="17309672"/>
<dbReference type="EnsemblProtists" id="EKX52870">
    <property type="protein sequence ID" value="EKX52870"/>
    <property type="gene ID" value="GUITHDRAFT_133290"/>
</dbReference>
<accession>L1JXE5</accession>
<dbReference type="PaxDb" id="55529-EKX52870"/>
<reference evidence="2" key="3">
    <citation type="submission" date="2016-03" db="UniProtKB">
        <authorList>
            <consortium name="EnsemblProtists"/>
        </authorList>
    </citation>
    <scope>IDENTIFICATION</scope>
</reference>
<dbReference type="HOGENOM" id="CLU_974706_0_0_1"/>
<evidence type="ECO:0000313" key="1">
    <source>
        <dbReference type="EMBL" id="EKX52870.1"/>
    </source>
</evidence>
<dbReference type="KEGG" id="gtt:GUITHDRAFT_133290"/>
<name>L1JXE5_GUITC</name>
<dbReference type="EMBL" id="JH992971">
    <property type="protein sequence ID" value="EKX52870.1"/>
    <property type="molecule type" value="Genomic_DNA"/>
</dbReference>
<gene>
    <name evidence="1" type="ORF">GUITHDRAFT_133290</name>
</gene>
<dbReference type="Proteomes" id="UP000011087">
    <property type="component" value="Unassembled WGS sequence"/>
</dbReference>